<keyword evidence="3" id="KW-1185">Reference proteome</keyword>
<evidence type="ECO:0000313" key="3">
    <source>
        <dbReference type="Proteomes" id="UP000002016"/>
    </source>
</evidence>
<dbReference type="RefSeq" id="WP_012002547.1">
    <property type="nucleotide sequence ID" value="NC_009828.1"/>
</dbReference>
<organism evidence="2 3">
    <name type="scientific">Pseudothermotoga lettingae (strain ATCC BAA-301 / DSM 14385 / NBRC 107922 / TMO)</name>
    <name type="common">Thermotoga lettingae</name>
    <dbReference type="NCBI Taxonomy" id="416591"/>
    <lineage>
        <taxon>Bacteria</taxon>
        <taxon>Thermotogati</taxon>
        <taxon>Thermotogota</taxon>
        <taxon>Thermotogae</taxon>
        <taxon>Thermotogales</taxon>
        <taxon>Thermotogaceae</taxon>
        <taxon>Pseudothermotoga</taxon>
    </lineage>
</organism>
<sequence>MSKRLIGLLILATAVWIVALYFLLFYDKTPRQTAQESQQQIEPLRRRLTDQQLEEIVGYIKTDFNNIDFFEPYLLKFNVEELTTQMLSSMSNLQGYTFAGYARGDKEQFILLARDKNVLKVSLDDVLDGRYLPIHITSFAVAVLDLRTGSILAIR</sequence>
<dbReference type="AlphaFoldDB" id="A8F4I2"/>
<protein>
    <submittedName>
        <fullName evidence="2">Uncharacterized protein</fullName>
    </submittedName>
</protein>
<dbReference type="Proteomes" id="UP000002016">
    <property type="component" value="Chromosome"/>
</dbReference>
<dbReference type="HOGENOM" id="CLU_1693979_0_0_0"/>
<proteinExistence type="predicted"/>
<dbReference type="STRING" id="416591.Tlet_0499"/>
<evidence type="ECO:0000313" key="2">
    <source>
        <dbReference type="EMBL" id="ABV33066.1"/>
    </source>
</evidence>
<accession>A8F4I2</accession>
<reference evidence="2 3" key="1">
    <citation type="submission" date="2007-08" db="EMBL/GenBank/DDBJ databases">
        <title>Complete sequence of Thermotoga lettingae TMO.</title>
        <authorList>
            <consortium name="US DOE Joint Genome Institute"/>
            <person name="Copeland A."/>
            <person name="Lucas S."/>
            <person name="Lapidus A."/>
            <person name="Barry K."/>
            <person name="Glavina del Rio T."/>
            <person name="Dalin E."/>
            <person name="Tice H."/>
            <person name="Pitluck S."/>
            <person name="Foster B."/>
            <person name="Bruce D."/>
            <person name="Schmutz J."/>
            <person name="Larimer F."/>
            <person name="Land M."/>
            <person name="Hauser L."/>
            <person name="Kyrpides N."/>
            <person name="Mikhailova N."/>
            <person name="Nelson K."/>
            <person name="Gogarten J.P."/>
            <person name="Noll K."/>
            <person name="Richardson P."/>
        </authorList>
    </citation>
    <scope>NUCLEOTIDE SEQUENCE [LARGE SCALE GENOMIC DNA]</scope>
    <source>
        <strain evidence="3">ATCC BAA-301 / DSM 14385 / NBRC 107922 / TMO</strain>
    </source>
</reference>
<dbReference type="EMBL" id="CP000812">
    <property type="protein sequence ID" value="ABV33066.1"/>
    <property type="molecule type" value="Genomic_DNA"/>
</dbReference>
<feature type="transmembrane region" description="Helical" evidence="1">
    <location>
        <begin position="6"/>
        <end position="26"/>
    </location>
</feature>
<keyword evidence="1" id="KW-0472">Membrane</keyword>
<keyword evidence="1" id="KW-1133">Transmembrane helix</keyword>
<dbReference type="KEGG" id="tle:Tlet_0499"/>
<gene>
    <name evidence="2" type="ordered locus">Tlet_0499</name>
</gene>
<dbReference type="OrthoDB" id="48340at2"/>
<keyword evidence="1" id="KW-0812">Transmembrane</keyword>
<reference evidence="2 3" key="2">
    <citation type="journal article" date="2009" name="Proc. Natl. Acad. Sci. U.S.A.">
        <title>On the chimeric nature, thermophilic origin, and phylogenetic placement of the Thermotogales.</title>
        <authorList>
            <person name="Zhaxybayeva O."/>
            <person name="Swithers K.S."/>
            <person name="Lapierre P."/>
            <person name="Fournier G.P."/>
            <person name="Bickhart D.M."/>
            <person name="DeBoy R.T."/>
            <person name="Nelson K.E."/>
            <person name="Nesbo C.L."/>
            <person name="Doolittle W.F."/>
            <person name="Gogarten J.P."/>
            <person name="Noll K.M."/>
        </authorList>
    </citation>
    <scope>NUCLEOTIDE SEQUENCE [LARGE SCALE GENOMIC DNA]</scope>
    <source>
        <strain evidence="3">ATCC BAA-301 / DSM 14385 / NBRC 107922 / TMO</strain>
    </source>
</reference>
<evidence type="ECO:0000256" key="1">
    <source>
        <dbReference type="SAM" id="Phobius"/>
    </source>
</evidence>
<name>A8F4I2_PSELT</name>